<dbReference type="InterPro" id="IPR000801">
    <property type="entry name" value="Esterase-like"/>
</dbReference>
<dbReference type="EMBL" id="CP018911">
    <property type="protein sequence ID" value="AZU05151.1"/>
    <property type="molecule type" value="Genomic_DNA"/>
</dbReference>
<proteinExistence type="predicted"/>
<dbReference type="AlphaFoldDB" id="A0A3T0ECZ3"/>
<dbReference type="SUPFAM" id="SSF53474">
    <property type="entry name" value="alpha/beta-Hydrolases"/>
    <property type="match status" value="1"/>
</dbReference>
<dbReference type="Pfam" id="PF00756">
    <property type="entry name" value="Esterase"/>
    <property type="match status" value="1"/>
</dbReference>
<dbReference type="PANTHER" id="PTHR48098:SF6">
    <property type="entry name" value="FERRI-BACILLIBACTIN ESTERASE BESA"/>
    <property type="match status" value="1"/>
</dbReference>
<dbReference type="Gene3D" id="3.40.50.1820">
    <property type="entry name" value="alpha/beta hydrolase"/>
    <property type="match status" value="1"/>
</dbReference>
<name>A0A3T0ECZ3_9PROT</name>
<organism evidence="1 2">
    <name type="scientific">Glycocaulis alkaliphilus</name>
    <dbReference type="NCBI Taxonomy" id="1434191"/>
    <lineage>
        <taxon>Bacteria</taxon>
        <taxon>Pseudomonadati</taxon>
        <taxon>Pseudomonadota</taxon>
        <taxon>Alphaproteobacteria</taxon>
        <taxon>Maricaulales</taxon>
        <taxon>Maricaulaceae</taxon>
        <taxon>Glycocaulis</taxon>
    </lineage>
</organism>
<dbReference type="InterPro" id="IPR050583">
    <property type="entry name" value="Mycobacterial_A85_antigen"/>
</dbReference>
<evidence type="ECO:0000313" key="2">
    <source>
        <dbReference type="Proteomes" id="UP000286954"/>
    </source>
</evidence>
<dbReference type="InterPro" id="IPR029058">
    <property type="entry name" value="AB_hydrolase_fold"/>
</dbReference>
<keyword evidence="2" id="KW-1185">Reference proteome</keyword>
<protein>
    <submittedName>
        <fullName evidence="1">Putative esterase</fullName>
    </submittedName>
</protein>
<reference evidence="1 2" key="1">
    <citation type="submission" date="2016-12" db="EMBL/GenBank/DDBJ databases">
        <title>The genome of dimorphic prosthecate Glycocaulis alkaliphilus 6b-8t, isolated from crude oil dictates its adaptability in petroleum environments.</title>
        <authorList>
            <person name="Wu X.-L."/>
            <person name="Geng S."/>
        </authorList>
    </citation>
    <scope>NUCLEOTIDE SEQUENCE [LARGE SCALE GENOMIC DNA]</scope>
    <source>
        <strain evidence="1 2">6B-8</strain>
    </source>
</reference>
<evidence type="ECO:0000313" key="1">
    <source>
        <dbReference type="EMBL" id="AZU05151.1"/>
    </source>
</evidence>
<accession>A0A3T0ECZ3</accession>
<gene>
    <name evidence="1" type="ORF">X907_2640</name>
</gene>
<dbReference type="KEGG" id="gak:X907_2640"/>
<sequence>MASHPDLSRRGNVVIFRASAPSSGDEEPVLVINGAGSFPGLHTAQGHIACIVLPDFDRATFEYTFAPRSAPLDGEYVGPDRYDDIRLYTSRTAPHRYEEHVLDSMNLNAERRVFVYIPTDGQCAARGGCPVVFTGDAMAADRYGATIDALVSRGIIEPVIMASTMLDPMHRRTEYARLNERSPANQVRFDAHARFFAEEFIPWVEDNFQVSDDPAHRVLFGFSASADFALAMAEAMPESFGSVLAASPPMNMPVNVRPDDQGACPDVIIRYGSWEGGIATGIRAHADASNACIHLEETPAGHARQLATEMLVRFLTARYGVQDYED</sequence>
<dbReference type="PANTHER" id="PTHR48098">
    <property type="entry name" value="ENTEROCHELIN ESTERASE-RELATED"/>
    <property type="match status" value="1"/>
</dbReference>
<dbReference type="Proteomes" id="UP000286954">
    <property type="component" value="Chromosome"/>
</dbReference>